<dbReference type="SUPFAM" id="SSF48498">
    <property type="entry name" value="Tetracyclin repressor-like, C-terminal domain"/>
    <property type="match status" value="1"/>
</dbReference>
<dbReference type="Proteomes" id="UP000032360">
    <property type="component" value="Unassembled WGS sequence"/>
</dbReference>
<dbReference type="EMBL" id="JXYS01000041">
    <property type="protein sequence ID" value="KJF17444.1"/>
    <property type="molecule type" value="Genomic_DNA"/>
</dbReference>
<dbReference type="Pfam" id="PF00440">
    <property type="entry name" value="TetR_N"/>
    <property type="match status" value="1"/>
</dbReference>
<feature type="domain" description="HTH tetR-type" evidence="5">
    <location>
        <begin position="11"/>
        <end position="71"/>
    </location>
</feature>
<comment type="caution">
    <text evidence="6">The sequence shown here is derived from an EMBL/GenBank/DDBJ whole genome shotgun (WGS) entry which is preliminary data.</text>
</comment>
<reference evidence="6 7" key="1">
    <citation type="submission" date="2015-01" db="EMBL/GenBank/DDBJ databases">
        <title>Draft genome of the acidophilic iron oxidizer Acidithrix ferrooxidans strain Py-F3.</title>
        <authorList>
            <person name="Poehlein A."/>
            <person name="Eisen S."/>
            <person name="Schloemann M."/>
            <person name="Johnson B.D."/>
            <person name="Daniel R."/>
            <person name="Muehling M."/>
        </authorList>
    </citation>
    <scope>NUCLEOTIDE SEQUENCE [LARGE SCALE GENOMIC DNA]</scope>
    <source>
        <strain evidence="6 7">Py-F3</strain>
    </source>
</reference>
<evidence type="ECO:0000256" key="4">
    <source>
        <dbReference type="PROSITE-ProRule" id="PRU00335"/>
    </source>
</evidence>
<evidence type="ECO:0000256" key="2">
    <source>
        <dbReference type="ARBA" id="ARBA00023125"/>
    </source>
</evidence>
<evidence type="ECO:0000259" key="5">
    <source>
        <dbReference type="PROSITE" id="PS50977"/>
    </source>
</evidence>
<keyword evidence="2 4" id="KW-0238">DNA-binding</keyword>
<dbReference type="PRINTS" id="PR00455">
    <property type="entry name" value="HTHTETR"/>
</dbReference>
<dbReference type="Gene3D" id="1.10.357.10">
    <property type="entry name" value="Tetracycline Repressor, domain 2"/>
    <property type="match status" value="1"/>
</dbReference>
<protein>
    <submittedName>
        <fullName evidence="6">TetR family protein</fullName>
    </submittedName>
</protein>
<dbReference type="InterPro" id="IPR036271">
    <property type="entry name" value="Tet_transcr_reg_TetR-rel_C_sf"/>
</dbReference>
<gene>
    <name evidence="6" type="ORF">AXFE_16800</name>
</gene>
<dbReference type="AlphaFoldDB" id="A0A0D8HHW7"/>
<accession>A0A0D8HHW7</accession>
<dbReference type="GO" id="GO:0000976">
    <property type="term" value="F:transcription cis-regulatory region binding"/>
    <property type="evidence" value="ECO:0007669"/>
    <property type="project" value="TreeGrafter"/>
</dbReference>
<dbReference type="PANTHER" id="PTHR30055:SF209">
    <property type="entry name" value="POSSIBLE TRANSCRIPTIONAL REGULATORY PROTEIN (PROBABLY TETR-FAMILY)"/>
    <property type="match status" value="1"/>
</dbReference>
<keyword evidence="7" id="KW-1185">Reference proteome</keyword>
<organism evidence="6 7">
    <name type="scientific">Acidithrix ferrooxidans</name>
    <dbReference type="NCBI Taxonomy" id="1280514"/>
    <lineage>
        <taxon>Bacteria</taxon>
        <taxon>Bacillati</taxon>
        <taxon>Actinomycetota</taxon>
        <taxon>Acidimicrobiia</taxon>
        <taxon>Acidimicrobiales</taxon>
        <taxon>Acidimicrobiaceae</taxon>
        <taxon>Acidithrix</taxon>
    </lineage>
</organism>
<dbReference type="Pfam" id="PF13305">
    <property type="entry name" value="TetR_C_33"/>
    <property type="match status" value="1"/>
</dbReference>
<sequence length="195" mass="21453">MTARHLRTPSDKIAPDVLCAALEILDELGPDGFTVRAIAERADVAPMAIYNHFDGKNGVLEAIWADGFDQLRTELGVTTGDAEVDVMAAGMAYRSFALEHRAHYTVMFMHRFVGFEPSVDAAHLAAGAFQELVNHIERCQVLGLFQSDKATNVAQMMWATCHGYVSLEILNINFSDKPDETYIHLLSGLRNGLAT</sequence>
<dbReference type="STRING" id="1280514.AXFE_16800"/>
<dbReference type="InterPro" id="IPR050109">
    <property type="entry name" value="HTH-type_TetR-like_transc_reg"/>
</dbReference>
<evidence type="ECO:0000256" key="1">
    <source>
        <dbReference type="ARBA" id="ARBA00023015"/>
    </source>
</evidence>
<dbReference type="InterPro" id="IPR009057">
    <property type="entry name" value="Homeodomain-like_sf"/>
</dbReference>
<dbReference type="InterPro" id="IPR001647">
    <property type="entry name" value="HTH_TetR"/>
</dbReference>
<evidence type="ECO:0000256" key="3">
    <source>
        <dbReference type="ARBA" id="ARBA00023163"/>
    </source>
</evidence>
<dbReference type="GO" id="GO:0003700">
    <property type="term" value="F:DNA-binding transcription factor activity"/>
    <property type="evidence" value="ECO:0007669"/>
    <property type="project" value="TreeGrafter"/>
</dbReference>
<dbReference type="PANTHER" id="PTHR30055">
    <property type="entry name" value="HTH-TYPE TRANSCRIPTIONAL REGULATOR RUTR"/>
    <property type="match status" value="1"/>
</dbReference>
<feature type="DNA-binding region" description="H-T-H motif" evidence="4">
    <location>
        <begin position="34"/>
        <end position="53"/>
    </location>
</feature>
<keyword evidence="3" id="KW-0804">Transcription</keyword>
<name>A0A0D8HHW7_9ACTN</name>
<keyword evidence="1" id="KW-0805">Transcription regulation</keyword>
<dbReference type="OrthoDB" id="3784817at2"/>
<proteinExistence type="predicted"/>
<evidence type="ECO:0000313" key="7">
    <source>
        <dbReference type="Proteomes" id="UP000032360"/>
    </source>
</evidence>
<dbReference type="InterPro" id="IPR025996">
    <property type="entry name" value="MT1864/Rv1816-like_C"/>
</dbReference>
<dbReference type="PROSITE" id="PS50977">
    <property type="entry name" value="HTH_TETR_2"/>
    <property type="match status" value="1"/>
</dbReference>
<evidence type="ECO:0000313" key="6">
    <source>
        <dbReference type="EMBL" id="KJF17444.1"/>
    </source>
</evidence>
<dbReference type="RefSeq" id="WP_052605378.1">
    <property type="nucleotide sequence ID" value="NZ_JXYS01000041.1"/>
</dbReference>
<dbReference type="SUPFAM" id="SSF46689">
    <property type="entry name" value="Homeodomain-like"/>
    <property type="match status" value="1"/>
</dbReference>